<feature type="compositionally biased region" description="Polar residues" evidence="1">
    <location>
        <begin position="81"/>
        <end position="93"/>
    </location>
</feature>
<evidence type="ECO:0000313" key="4">
    <source>
        <dbReference type="Proteomes" id="UP001168146"/>
    </source>
</evidence>
<reference evidence="3" key="1">
    <citation type="submission" date="2021-12" db="EMBL/GenBank/DDBJ databases">
        <title>Black yeast isolated from Biological Soil Crust.</title>
        <authorList>
            <person name="Kurbessoian T."/>
        </authorList>
    </citation>
    <scope>NUCLEOTIDE SEQUENCE</scope>
    <source>
        <strain evidence="3">CCFEE 5208</strain>
    </source>
</reference>
<feature type="region of interest" description="Disordered" evidence="1">
    <location>
        <begin position="280"/>
        <end position="323"/>
    </location>
</feature>
<dbReference type="Gene3D" id="2.20.70.10">
    <property type="match status" value="1"/>
</dbReference>
<accession>A0AAN6J2C6</accession>
<evidence type="ECO:0000256" key="1">
    <source>
        <dbReference type="SAM" id="MobiDB-lite"/>
    </source>
</evidence>
<sequence>MADFAPPPGPPPPQVPAGWKAVYNAQYKEWFYVNTHTKASQWDRPTTPVYAAGDSPPPGAPPGYSHSISAATGPEKGGYGTNNPYGSTGGSSTAEDERLARQIQAQEDARVHGGSGSATSRGALDGTYGSGQPAAYGQPAYGQQSSPYGQQTASYGGGQQDLPAREEKSKGLFGKLAGKLTGGGASAGGRPQQGYGGGGYPPQQQGYGGYPPQQQGYGGGGGYGGGYGPQPGYGPQQGYGPQYQQQQQQPARSGMGAGGGALLGAGAGLVGGMVLMDAMDNHDQSEYQQGYDQGQDNNGGGGGDYGGGGGDDYGGGDDGGGGF</sequence>
<feature type="domain" description="WW" evidence="2">
    <location>
        <begin position="13"/>
        <end position="47"/>
    </location>
</feature>
<feature type="compositionally biased region" description="Gly residues" evidence="1">
    <location>
        <begin position="297"/>
        <end position="323"/>
    </location>
</feature>
<evidence type="ECO:0000313" key="3">
    <source>
        <dbReference type="EMBL" id="KAK0308246.1"/>
    </source>
</evidence>
<dbReference type="PROSITE" id="PS50020">
    <property type="entry name" value="WW_DOMAIN_2"/>
    <property type="match status" value="1"/>
</dbReference>
<protein>
    <submittedName>
        <fullName evidence="3">WW domain-containing protein wwm1</fullName>
    </submittedName>
</protein>
<dbReference type="AlphaFoldDB" id="A0AAN6J2C6"/>
<feature type="compositionally biased region" description="Low complexity" evidence="1">
    <location>
        <begin position="287"/>
        <end position="296"/>
    </location>
</feature>
<name>A0AAN6J2C6_9PEZI</name>
<evidence type="ECO:0000259" key="2">
    <source>
        <dbReference type="PROSITE" id="PS50020"/>
    </source>
</evidence>
<feature type="compositionally biased region" description="Low complexity" evidence="1">
    <location>
        <begin position="201"/>
        <end position="215"/>
    </location>
</feature>
<dbReference type="PROSITE" id="PS01159">
    <property type="entry name" value="WW_DOMAIN_1"/>
    <property type="match status" value="1"/>
</dbReference>
<feature type="region of interest" description="Disordered" evidence="1">
    <location>
        <begin position="37"/>
        <end position="260"/>
    </location>
</feature>
<organism evidence="3 4">
    <name type="scientific">Friedmanniomyces endolithicus</name>
    <dbReference type="NCBI Taxonomy" id="329885"/>
    <lineage>
        <taxon>Eukaryota</taxon>
        <taxon>Fungi</taxon>
        <taxon>Dikarya</taxon>
        <taxon>Ascomycota</taxon>
        <taxon>Pezizomycotina</taxon>
        <taxon>Dothideomycetes</taxon>
        <taxon>Dothideomycetidae</taxon>
        <taxon>Mycosphaerellales</taxon>
        <taxon>Teratosphaeriaceae</taxon>
        <taxon>Friedmanniomyces</taxon>
    </lineage>
</organism>
<dbReference type="Proteomes" id="UP001168146">
    <property type="component" value="Unassembled WGS sequence"/>
</dbReference>
<dbReference type="EMBL" id="JASUXU010000088">
    <property type="protein sequence ID" value="KAK0308246.1"/>
    <property type="molecule type" value="Genomic_DNA"/>
</dbReference>
<proteinExistence type="predicted"/>
<comment type="caution">
    <text evidence="3">The sequence shown here is derived from an EMBL/GenBank/DDBJ whole genome shotgun (WGS) entry which is preliminary data.</text>
</comment>
<feature type="compositionally biased region" description="Low complexity" evidence="1">
    <location>
        <begin position="238"/>
        <end position="250"/>
    </location>
</feature>
<feature type="compositionally biased region" description="Gly residues" evidence="1">
    <location>
        <begin position="216"/>
        <end position="237"/>
    </location>
</feature>
<feature type="compositionally biased region" description="Polar residues" evidence="1">
    <location>
        <begin position="141"/>
        <end position="154"/>
    </location>
</feature>
<gene>
    <name evidence="3" type="primary">WWM1</name>
    <name evidence="3" type="ORF">LTR82_015580</name>
</gene>
<dbReference type="CDD" id="cd00201">
    <property type="entry name" value="WW"/>
    <property type="match status" value="1"/>
</dbReference>
<dbReference type="InterPro" id="IPR001202">
    <property type="entry name" value="WW_dom"/>
</dbReference>
<dbReference type="InterPro" id="IPR036020">
    <property type="entry name" value="WW_dom_sf"/>
</dbReference>
<dbReference type="Pfam" id="PF00397">
    <property type="entry name" value="WW"/>
    <property type="match status" value="1"/>
</dbReference>
<dbReference type="SUPFAM" id="SSF51045">
    <property type="entry name" value="WW domain"/>
    <property type="match status" value="1"/>
</dbReference>
<dbReference type="SMART" id="SM00456">
    <property type="entry name" value="WW"/>
    <property type="match status" value="1"/>
</dbReference>